<evidence type="ECO:0000256" key="1">
    <source>
        <dbReference type="SAM" id="MobiDB-lite"/>
    </source>
</evidence>
<dbReference type="KEGG" id="aprc:113864389"/>
<dbReference type="PANTHER" id="PTHR34792">
    <property type="entry name" value="OS02G0121500 PROTEIN"/>
    <property type="match status" value="1"/>
</dbReference>
<dbReference type="PANTHER" id="PTHR34792:SF1">
    <property type="entry name" value="OS02G0121500 PROTEIN"/>
    <property type="match status" value="1"/>
</dbReference>
<protein>
    <submittedName>
        <fullName evidence="3">Uncharacterized protein LOC113864389 isoform X1</fullName>
    </submittedName>
</protein>
<sequence length="712" mass="78193">MEMDKSEEAMRGGSGFSTTKRHINKQQSQSPSSGGFNAIQFSEKSKKEKVRSLSAVAKALSSHQMRCRVSDSQKPNASAIAATKKFKLPRKFINDCNGVDHASVPRKIRSAMKKRSRESMLTDSEKVNRKVNGIESPEKDSIKKSRKRRSKDWSTREVLSGPITKDEEEVVETLYALAGMFPDNGSSSRTEQDGESLPVNSTVLPDQVENHSANATITIEASVSTTGAGERCEKISSLNETIGDEKTVFSGSEKFLVATHSSVPKINLQAVPIMVSSENVGKVALHDPELSLEMGLNVPTQSQISLIGRQSDVEFQTAGGSDCKQEQHIIKYQQEIEGPALWLGLSPRPFSGTSASVLQSSVAKAPEWLKTAFCASKQDLMESYSSDGKLQISEIVIHKKSRKRCAAHVHISHLIRSLEMPKGHVGKEPELYECHQSRVQQGSKCEVLMEPQNLNWMRTGNSSAAETAQSNNHETKNGILQQQGHYHDITQTPATPLVYGPHKQSFNFLSLSTGGNELKVNESFNKCESKLEPLSKSQVPYFQSLQQQHGLIPIQSQYTSTSFPDQLPVGPQVRLQQPHYYGTPLRGTHYSSTVPYKQQHQSFWAVQVAAQGGSAVNCSIGRAQYPSWQSGRHNSCTQLILPHSTGSLEAFGSKITSISGQQLFTLASSLTPPSRSRANGVDIHLPSLCEEGKGRFRSSGAPSLQLLCDERM</sequence>
<feature type="compositionally biased region" description="Polar residues" evidence="1">
    <location>
        <begin position="25"/>
        <end position="42"/>
    </location>
</feature>
<dbReference type="InterPro" id="IPR040305">
    <property type="entry name" value="At1g75730-like"/>
</dbReference>
<gene>
    <name evidence="3" type="primary">LOC113864389</name>
</gene>
<proteinExistence type="predicted"/>
<evidence type="ECO:0000313" key="2">
    <source>
        <dbReference type="Proteomes" id="UP000694853"/>
    </source>
</evidence>
<accession>A0A8B8LC66</accession>
<feature type="compositionally biased region" description="Basic and acidic residues" evidence="1">
    <location>
        <begin position="117"/>
        <end position="128"/>
    </location>
</feature>
<feature type="compositionally biased region" description="Basic residues" evidence="1">
    <location>
        <begin position="107"/>
        <end position="116"/>
    </location>
</feature>
<dbReference type="Proteomes" id="UP000694853">
    <property type="component" value="Unplaced"/>
</dbReference>
<reference evidence="2" key="1">
    <citation type="journal article" date="2019" name="Toxins">
        <title>Detection of Abrin-Like and Prepropulchellin-Like Toxin Genes and Transcripts Using Whole Genome Sequencing and Full-Length Transcript Sequencing of Abrus precatorius.</title>
        <authorList>
            <person name="Hovde B.T."/>
            <person name="Daligault H.E."/>
            <person name="Hanschen E.R."/>
            <person name="Kunde Y.A."/>
            <person name="Johnson M.B."/>
            <person name="Starkenburg S.R."/>
            <person name="Johnson S.L."/>
        </authorList>
    </citation>
    <scope>NUCLEOTIDE SEQUENCE [LARGE SCALE GENOMIC DNA]</scope>
</reference>
<feature type="region of interest" description="Disordered" evidence="1">
    <location>
        <begin position="107"/>
        <end position="160"/>
    </location>
</feature>
<dbReference type="AlphaFoldDB" id="A0A8B8LC66"/>
<keyword evidence="2" id="KW-1185">Reference proteome</keyword>
<feature type="compositionally biased region" description="Basic and acidic residues" evidence="1">
    <location>
        <begin position="1"/>
        <end position="10"/>
    </location>
</feature>
<evidence type="ECO:0000313" key="3">
    <source>
        <dbReference type="RefSeq" id="XP_027353827.1"/>
    </source>
</evidence>
<organism evidence="2 3">
    <name type="scientific">Abrus precatorius</name>
    <name type="common">Indian licorice</name>
    <name type="synonym">Glycine abrus</name>
    <dbReference type="NCBI Taxonomy" id="3816"/>
    <lineage>
        <taxon>Eukaryota</taxon>
        <taxon>Viridiplantae</taxon>
        <taxon>Streptophyta</taxon>
        <taxon>Embryophyta</taxon>
        <taxon>Tracheophyta</taxon>
        <taxon>Spermatophyta</taxon>
        <taxon>Magnoliopsida</taxon>
        <taxon>eudicotyledons</taxon>
        <taxon>Gunneridae</taxon>
        <taxon>Pentapetalae</taxon>
        <taxon>rosids</taxon>
        <taxon>fabids</taxon>
        <taxon>Fabales</taxon>
        <taxon>Fabaceae</taxon>
        <taxon>Papilionoideae</taxon>
        <taxon>50 kb inversion clade</taxon>
        <taxon>NPAAA clade</taxon>
        <taxon>indigoferoid/millettioid clade</taxon>
        <taxon>Abreae</taxon>
        <taxon>Abrus</taxon>
    </lineage>
</organism>
<dbReference type="RefSeq" id="XP_027353827.1">
    <property type="nucleotide sequence ID" value="XM_027498026.1"/>
</dbReference>
<name>A0A8B8LC66_ABRPR</name>
<dbReference type="OrthoDB" id="778649at2759"/>
<dbReference type="GeneID" id="113864389"/>
<reference evidence="3" key="2">
    <citation type="submission" date="2025-08" db="UniProtKB">
        <authorList>
            <consortium name="RefSeq"/>
        </authorList>
    </citation>
    <scope>IDENTIFICATION</scope>
    <source>
        <tissue evidence="3">Young leaves</tissue>
    </source>
</reference>
<feature type="region of interest" description="Disordered" evidence="1">
    <location>
        <begin position="1"/>
        <end position="51"/>
    </location>
</feature>